<name>A0A517NML9_9BACT</name>
<dbReference type="PANTHER" id="PTHR16026:SF0">
    <property type="entry name" value="CARTILAGE ACIDIC PROTEIN 1"/>
    <property type="match status" value="1"/>
</dbReference>
<dbReference type="Gene3D" id="2.130.10.130">
    <property type="entry name" value="Integrin alpha, N-terminal"/>
    <property type="match status" value="2"/>
</dbReference>
<keyword evidence="1" id="KW-0732">Signal</keyword>
<dbReference type="SUPFAM" id="SSF48452">
    <property type="entry name" value="TPR-like"/>
    <property type="match status" value="2"/>
</dbReference>
<dbReference type="InterPro" id="IPR013517">
    <property type="entry name" value="FG-GAP"/>
</dbReference>
<reference evidence="5 6" key="1">
    <citation type="submission" date="2019-02" db="EMBL/GenBank/DDBJ databases">
        <title>Deep-cultivation of Planctomycetes and their phenomic and genomic characterization uncovers novel biology.</title>
        <authorList>
            <person name="Wiegand S."/>
            <person name="Jogler M."/>
            <person name="Boedeker C."/>
            <person name="Pinto D."/>
            <person name="Vollmers J."/>
            <person name="Rivas-Marin E."/>
            <person name="Kohn T."/>
            <person name="Peeters S.H."/>
            <person name="Heuer A."/>
            <person name="Rast P."/>
            <person name="Oberbeckmann S."/>
            <person name="Bunk B."/>
            <person name="Jeske O."/>
            <person name="Meyerdierks A."/>
            <person name="Storesund J.E."/>
            <person name="Kallscheuer N."/>
            <person name="Luecker S."/>
            <person name="Lage O.M."/>
            <person name="Pohl T."/>
            <person name="Merkel B.J."/>
            <person name="Hornburger P."/>
            <person name="Mueller R.-W."/>
            <person name="Bruemmer F."/>
            <person name="Labrenz M."/>
            <person name="Spormann A.M."/>
            <person name="Op den Camp H."/>
            <person name="Overmann J."/>
            <person name="Amann R."/>
            <person name="Jetten M.S.M."/>
            <person name="Mascher T."/>
            <person name="Medema M.H."/>
            <person name="Devos D.P."/>
            <person name="Kaster A.-K."/>
            <person name="Ovreas L."/>
            <person name="Rohde M."/>
            <person name="Galperin M.Y."/>
            <person name="Jogler C."/>
        </authorList>
    </citation>
    <scope>NUCLEOTIDE SEQUENCE [LARGE SCALE GENOMIC DNA]</scope>
    <source>
        <strain evidence="5 6">K23_9</strain>
    </source>
</reference>
<dbReference type="RefSeq" id="WP_145415929.1">
    <property type="nucleotide sequence ID" value="NZ_CP036526.1"/>
</dbReference>
<dbReference type="InterPro" id="IPR028994">
    <property type="entry name" value="Integrin_alpha_N"/>
</dbReference>
<dbReference type="SUPFAM" id="SSF69318">
    <property type="entry name" value="Integrin alpha N-terminal domain"/>
    <property type="match status" value="1"/>
</dbReference>
<dbReference type="Gene3D" id="1.25.40.10">
    <property type="entry name" value="Tetratricopeptide repeat domain"/>
    <property type="match status" value="2"/>
</dbReference>
<dbReference type="Pfam" id="PF07593">
    <property type="entry name" value="UnbV_ASPIC"/>
    <property type="match status" value="1"/>
</dbReference>
<proteinExistence type="predicted"/>
<dbReference type="Pfam" id="PF13517">
    <property type="entry name" value="FG-GAP_3"/>
    <property type="match status" value="1"/>
</dbReference>
<dbReference type="InterPro" id="IPR027039">
    <property type="entry name" value="Crtac1"/>
</dbReference>
<evidence type="ECO:0000256" key="2">
    <source>
        <dbReference type="PROSITE-ProRule" id="PRU00339"/>
    </source>
</evidence>
<feature type="domain" description="ASPIC/UnbV" evidence="4">
    <location>
        <begin position="915"/>
        <end position="981"/>
    </location>
</feature>
<feature type="compositionally biased region" description="Polar residues" evidence="3">
    <location>
        <begin position="41"/>
        <end position="51"/>
    </location>
</feature>
<dbReference type="SMART" id="SM00028">
    <property type="entry name" value="TPR"/>
    <property type="match status" value="3"/>
</dbReference>
<evidence type="ECO:0000313" key="5">
    <source>
        <dbReference type="EMBL" id="QDT08377.1"/>
    </source>
</evidence>
<dbReference type="EMBL" id="CP036526">
    <property type="protein sequence ID" value="QDT08377.1"/>
    <property type="molecule type" value="Genomic_DNA"/>
</dbReference>
<gene>
    <name evidence="5" type="ORF">K239x_03150</name>
</gene>
<dbReference type="Pfam" id="PF13181">
    <property type="entry name" value="TPR_8"/>
    <property type="match status" value="1"/>
</dbReference>
<keyword evidence="6" id="KW-1185">Reference proteome</keyword>
<feature type="region of interest" description="Disordered" evidence="3">
    <location>
        <begin position="36"/>
        <end position="61"/>
    </location>
</feature>
<dbReference type="PROSITE" id="PS50005">
    <property type="entry name" value="TPR"/>
    <property type="match status" value="1"/>
</dbReference>
<dbReference type="Pfam" id="PF14559">
    <property type="entry name" value="TPR_19"/>
    <property type="match status" value="1"/>
</dbReference>
<sequence length="998" mass="109237">MFFPIASPSRVFSGSSRWLIVLAMTAAGLLTGCDRDKQPASPVSESTTASSVVPERRENRLDQTSLAVEQGDLDKAKTLIEALLVAHPEDTDILAMAIEVFSRRKDYAQAATLAEAFATKKPESSSHALVRAFQWHLQTGDFDKAESSLEQAIQLQPNFVPARRLLAQILNAQGRRFKAAQQTRELLKLEPANPDDLLSLIDLSAPFPTVSYADYEKSPTLTILGDARLSNAQVIQRDKAKELAHSAADQFPQSQAAAAFLGRLLANTGDQSELRQWAQSIPAGTERHPEYWATLGTWLRQQQRHQEAIRAFCECLKRDATDRRALRDLIASLEDIGQSGKTLKAKQTLADLDKIYRLARNADAEQSRWIAEQLQRLGRPWESNGWLERASRIDGNLQQLSGQFAGRRKAIASWEAAADAEAISQNRINTTLGLDPEAWPLPDLAELIKSESPSSVPTTETQFALQDVANDLGIQTSFISDYDLTNRKNYLHQTNGGGLAAFDYDLDGCCDIYVAQSGGKPSGVSNANELFRQHATTAFVEMSDLAGVGDKGYSQGVCAADVNQDGWPDLLVANIGTNSLYLNQGDGTYQKVASQAFDSVDQWTSSIAVGDLDGDALPEIVEVNYVDDPTVFELACEGKAISCQPQRFRAAIDRVLRSGHAGGFQKWSAFDASPNYGFGVIIANLDGQAGNDIFISNDGDLNHLWVSEPDERNSTTTDQRFVLTESAGVRGCSIGSRGTAQACMGIALGDFDRNQKPDLHVSNFHNESVNLFLQQESGFFVDSALKLGLQNASMNVLGFGTQATDFDNDGWADLATLNGHLYDARYADIPFRMKPQMFRGGPKGFTLQDESAMNAYGQQATLGRTLATLDWNRDGRIDLLAGHLDQPIALLQNQQTPPGNWIQLQLTGVESERDAIGAEVRLTAGDQSWTAWQVGGDGYMCTNEPIIHFGIGSSPTIETVQISWPSGKKQTFKNVAVNDRYLIVENSDATFPILRPTN</sequence>
<dbReference type="Proteomes" id="UP000319817">
    <property type="component" value="Chromosome"/>
</dbReference>
<feature type="repeat" description="TPR" evidence="2">
    <location>
        <begin position="126"/>
        <end position="159"/>
    </location>
</feature>
<evidence type="ECO:0000313" key="6">
    <source>
        <dbReference type="Proteomes" id="UP000319817"/>
    </source>
</evidence>
<accession>A0A517NML9</accession>
<organism evidence="5 6">
    <name type="scientific">Stieleria marina</name>
    <dbReference type="NCBI Taxonomy" id="1930275"/>
    <lineage>
        <taxon>Bacteria</taxon>
        <taxon>Pseudomonadati</taxon>
        <taxon>Planctomycetota</taxon>
        <taxon>Planctomycetia</taxon>
        <taxon>Pirellulales</taxon>
        <taxon>Pirellulaceae</taxon>
        <taxon>Stieleria</taxon>
    </lineage>
</organism>
<keyword evidence="2" id="KW-0802">TPR repeat</keyword>
<evidence type="ECO:0000256" key="1">
    <source>
        <dbReference type="ARBA" id="ARBA00022729"/>
    </source>
</evidence>
<dbReference type="PANTHER" id="PTHR16026">
    <property type="entry name" value="CARTILAGE ACIDIC PROTEIN 1"/>
    <property type="match status" value="1"/>
</dbReference>
<dbReference type="InterPro" id="IPR011519">
    <property type="entry name" value="UnbV_ASPIC"/>
</dbReference>
<protein>
    <submittedName>
        <fullName evidence="5">Tetratricopeptide repeat protein</fullName>
    </submittedName>
</protein>
<dbReference type="Pfam" id="PF13432">
    <property type="entry name" value="TPR_16"/>
    <property type="match status" value="1"/>
</dbReference>
<dbReference type="OrthoDB" id="5287961at2"/>
<dbReference type="InterPro" id="IPR019734">
    <property type="entry name" value="TPR_rpt"/>
</dbReference>
<evidence type="ECO:0000256" key="3">
    <source>
        <dbReference type="SAM" id="MobiDB-lite"/>
    </source>
</evidence>
<dbReference type="InterPro" id="IPR011990">
    <property type="entry name" value="TPR-like_helical_dom_sf"/>
</dbReference>
<evidence type="ECO:0000259" key="4">
    <source>
        <dbReference type="Pfam" id="PF07593"/>
    </source>
</evidence>
<dbReference type="AlphaFoldDB" id="A0A517NML9"/>